<reference evidence="2 3" key="1">
    <citation type="submission" date="2019-09" db="EMBL/GenBank/DDBJ databases">
        <title>YIM 48816 draft genome.</title>
        <authorList>
            <person name="Jiang L."/>
        </authorList>
    </citation>
    <scope>NUCLEOTIDE SEQUENCE [LARGE SCALE GENOMIC DNA]</scope>
    <source>
        <strain evidence="2 3">YIM 48816</strain>
    </source>
</reference>
<evidence type="ECO:0000313" key="2">
    <source>
        <dbReference type="EMBL" id="KAB1081584.1"/>
    </source>
</evidence>
<dbReference type="OrthoDB" id="7995823at2"/>
<feature type="chain" id="PRO_5026913315" evidence="1">
    <location>
        <begin position="26"/>
        <end position="114"/>
    </location>
</feature>
<gene>
    <name evidence="2" type="ORF">F6X53_00270</name>
</gene>
<protein>
    <submittedName>
        <fullName evidence="2">Uncharacterized protein</fullName>
    </submittedName>
</protein>
<keyword evidence="3" id="KW-1185">Reference proteome</keyword>
<dbReference type="RefSeq" id="WP_150996040.1">
    <property type="nucleotide sequence ID" value="NZ_BPQY01000145.1"/>
</dbReference>
<evidence type="ECO:0000313" key="3">
    <source>
        <dbReference type="Proteomes" id="UP000474159"/>
    </source>
</evidence>
<dbReference type="EMBL" id="VZZK01000001">
    <property type="protein sequence ID" value="KAB1081584.1"/>
    <property type="molecule type" value="Genomic_DNA"/>
</dbReference>
<keyword evidence="1" id="KW-0732">Signal</keyword>
<dbReference type="AlphaFoldDB" id="A0A6L3T3U9"/>
<evidence type="ECO:0000256" key="1">
    <source>
        <dbReference type="SAM" id="SignalP"/>
    </source>
</evidence>
<feature type="signal peptide" evidence="1">
    <location>
        <begin position="1"/>
        <end position="25"/>
    </location>
</feature>
<dbReference type="Proteomes" id="UP000474159">
    <property type="component" value="Unassembled WGS sequence"/>
</dbReference>
<organism evidence="2 3">
    <name type="scientific">Methylobacterium soli</name>
    <dbReference type="NCBI Taxonomy" id="553447"/>
    <lineage>
        <taxon>Bacteria</taxon>
        <taxon>Pseudomonadati</taxon>
        <taxon>Pseudomonadota</taxon>
        <taxon>Alphaproteobacteria</taxon>
        <taxon>Hyphomicrobiales</taxon>
        <taxon>Methylobacteriaceae</taxon>
        <taxon>Methylobacterium</taxon>
    </lineage>
</organism>
<name>A0A6L3T3U9_9HYPH</name>
<accession>A0A6L3T3U9</accession>
<sequence length="114" mass="12113">MTNAHRTLIAASLIGLGLTAGDASAQPVPYYYAAPEAPTVLRQDPDTGLLIVPPNRPDLAVPAIPVPHVMNGGGYGLTGYDYYNDSISEGRFGARRRLREYVLAPALIAPLPGR</sequence>
<comment type="caution">
    <text evidence="2">The sequence shown here is derived from an EMBL/GenBank/DDBJ whole genome shotgun (WGS) entry which is preliminary data.</text>
</comment>
<proteinExistence type="predicted"/>